<gene>
    <name evidence="10" type="ORF">H2O64_04325</name>
</gene>
<dbReference type="Gene3D" id="3.40.50.150">
    <property type="entry name" value="Vaccinia Virus protein VP39"/>
    <property type="match status" value="1"/>
</dbReference>
<dbReference type="InterPro" id="IPR002478">
    <property type="entry name" value="PUA"/>
</dbReference>
<protein>
    <submittedName>
        <fullName evidence="10">Class I SAM-dependent methyltransferase</fullName>
    </submittedName>
</protein>
<dbReference type="GO" id="GO:0008168">
    <property type="term" value="F:methyltransferase activity"/>
    <property type="evidence" value="ECO:0007669"/>
    <property type="project" value="UniProtKB-KW"/>
</dbReference>
<dbReference type="Proteomes" id="UP000619238">
    <property type="component" value="Unassembled WGS sequence"/>
</dbReference>
<dbReference type="InterPro" id="IPR036974">
    <property type="entry name" value="PUA_sf"/>
</dbReference>
<evidence type="ECO:0000256" key="2">
    <source>
        <dbReference type="ARBA" id="ARBA00022490"/>
    </source>
</evidence>
<evidence type="ECO:0000313" key="10">
    <source>
        <dbReference type="EMBL" id="MBC8753883.1"/>
    </source>
</evidence>
<dbReference type="SMART" id="SM00359">
    <property type="entry name" value="PUA"/>
    <property type="match status" value="1"/>
</dbReference>
<dbReference type="PANTHER" id="PTHR42873">
    <property type="entry name" value="RIBOSOMAL RNA LARGE SUBUNIT METHYLTRANSFERASE"/>
    <property type="match status" value="1"/>
</dbReference>
<evidence type="ECO:0000313" key="11">
    <source>
        <dbReference type="Proteomes" id="UP000619238"/>
    </source>
</evidence>
<keyword evidence="11" id="KW-1185">Reference proteome</keyword>
<feature type="domain" description="PUA" evidence="9">
    <location>
        <begin position="45"/>
        <end position="131"/>
    </location>
</feature>
<dbReference type="GO" id="GO:0032259">
    <property type="term" value="P:methylation"/>
    <property type="evidence" value="ECO:0007669"/>
    <property type="project" value="UniProtKB-KW"/>
</dbReference>
<evidence type="ECO:0000259" key="9">
    <source>
        <dbReference type="SMART" id="SM00359"/>
    </source>
</evidence>
<dbReference type="InterPro" id="IPR041532">
    <property type="entry name" value="RlmI-like_PUA"/>
</dbReference>
<dbReference type="SUPFAM" id="SSF53335">
    <property type="entry name" value="S-adenosyl-L-methionine-dependent methyltransferases"/>
    <property type="match status" value="1"/>
</dbReference>
<comment type="caution">
    <text evidence="10">The sequence shown here is derived from an EMBL/GenBank/DDBJ whole genome shotgun (WGS) entry which is preliminary data.</text>
</comment>
<evidence type="ECO:0000256" key="6">
    <source>
        <dbReference type="ARBA" id="ARBA00022691"/>
    </source>
</evidence>
<dbReference type="EMBL" id="JACGWS010000002">
    <property type="protein sequence ID" value="MBC8753883.1"/>
    <property type="molecule type" value="Genomic_DNA"/>
</dbReference>
<dbReference type="Pfam" id="PF17785">
    <property type="entry name" value="PUA_3"/>
    <property type="match status" value="1"/>
</dbReference>
<dbReference type="SUPFAM" id="SSF88697">
    <property type="entry name" value="PUA domain-like"/>
    <property type="match status" value="1"/>
</dbReference>
<evidence type="ECO:0000256" key="7">
    <source>
        <dbReference type="ARBA" id="ARBA00022884"/>
    </source>
</evidence>
<evidence type="ECO:0000256" key="4">
    <source>
        <dbReference type="ARBA" id="ARBA00022603"/>
    </source>
</evidence>
<reference evidence="10 11" key="1">
    <citation type="submission" date="2020-07" db="EMBL/GenBank/DDBJ databases">
        <title>Description of Kordia aestuariivivens sp. nov., isolated from a tidal flat.</title>
        <authorList>
            <person name="Park S."/>
            <person name="Yoon J.-H."/>
        </authorList>
    </citation>
    <scope>NUCLEOTIDE SEQUENCE [LARGE SCALE GENOMIC DNA]</scope>
    <source>
        <strain evidence="10 11">YSTF-M3</strain>
    </source>
</reference>
<keyword evidence="3" id="KW-0698">rRNA processing</keyword>
<organism evidence="10 11">
    <name type="scientific">Kordia aestuariivivens</name>
    <dbReference type="NCBI Taxonomy" id="2759037"/>
    <lineage>
        <taxon>Bacteria</taxon>
        <taxon>Pseudomonadati</taxon>
        <taxon>Bacteroidota</taxon>
        <taxon>Flavobacteriia</taxon>
        <taxon>Flavobacteriales</taxon>
        <taxon>Flavobacteriaceae</taxon>
        <taxon>Kordia</taxon>
    </lineage>
</organism>
<accession>A0ABR7Q5W4</accession>
<comment type="subcellular location">
    <subcellularLocation>
        <location evidence="1">Cytoplasm</location>
    </subcellularLocation>
</comment>
<dbReference type="CDD" id="cd02440">
    <property type="entry name" value="AdoMet_MTases"/>
    <property type="match status" value="1"/>
</dbReference>
<keyword evidence="2" id="KW-0963">Cytoplasm</keyword>
<sequence>MTKQKTKNSFLTTNHSILSKNLTFAQNKNKAENLIALPNIATSKIAIKLKPATETLVKKGHPWVFENSIIKQNKEGKSGDLAVIFDSRKNKFLACGFYDPNSPIRIKILHTNSPVTINSEWFAKKVKEAYQKRIPLLQTDTNSYRLIYGENDSLPSLVADVYDNVLVVKLYASFWFYHLKDILPELIKVSKATTTVLRLSRNVQKEKNQFNFTDGQILDGELKNEVIVFKEHGVNFSANVIHGHKTGYFLDHRANRKKVGELAKGKTVLDVFSYAGGFSIHALVGGAKAVTSLDISAPALEIAKSNAKLNKFKGTHHTITGDAFDELAKLAIAKKKFDIVVIDPPSFAKSATEVDKALASYKKLTHLGLKLVQKKGILVLASCSSRVTSEMFFDLVEETLQKYNANYTITETTQHDIDHPIGFKEGAYLKCVYVRIH</sequence>
<evidence type="ECO:0000256" key="5">
    <source>
        <dbReference type="ARBA" id="ARBA00022679"/>
    </source>
</evidence>
<keyword evidence="6" id="KW-0949">S-adenosyl-L-methionine</keyword>
<evidence type="ECO:0000256" key="8">
    <source>
        <dbReference type="ARBA" id="ARBA00038091"/>
    </source>
</evidence>
<dbReference type="InterPro" id="IPR015947">
    <property type="entry name" value="PUA-like_sf"/>
</dbReference>
<keyword evidence="4 10" id="KW-0489">Methyltransferase</keyword>
<keyword evidence="5" id="KW-0808">Transferase</keyword>
<dbReference type="PANTHER" id="PTHR42873:SF1">
    <property type="entry name" value="S-ADENOSYLMETHIONINE-DEPENDENT METHYLTRANSFERASE DOMAIN-CONTAINING PROTEIN"/>
    <property type="match status" value="1"/>
</dbReference>
<dbReference type="Pfam" id="PF10672">
    <property type="entry name" value="Methyltrans_SAM"/>
    <property type="match status" value="1"/>
</dbReference>
<evidence type="ECO:0000256" key="1">
    <source>
        <dbReference type="ARBA" id="ARBA00004496"/>
    </source>
</evidence>
<dbReference type="InterPro" id="IPR029063">
    <property type="entry name" value="SAM-dependent_MTases_sf"/>
</dbReference>
<evidence type="ECO:0000256" key="3">
    <source>
        <dbReference type="ARBA" id="ARBA00022552"/>
    </source>
</evidence>
<dbReference type="CDD" id="cd11572">
    <property type="entry name" value="RlmI_M_like"/>
    <property type="match status" value="1"/>
</dbReference>
<dbReference type="InterPro" id="IPR019614">
    <property type="entry name" value="SAM-dep_methyl-trfase"/>
</dbReference>
<name>A0ABR7Q5W4_9FLAO</name>
<dbReference type="CDD" id="cd21153">
    <property type="entry name" value="PUA_RlmI"/>
    <property type="match status" value="1"/>
</dbReference>
<dbReference type="Gene3D" id="3.30.750.80">
    <property type="entry name" value="RNA methyltransferase domain (HRMD) like"/>
    <property type="match status" value="1"/>
</dbReference>
<comment type="similarity">
    <text evidence="8">Belongs to the methyltransferase superfamily. RlmI family.</text>
</comment>
<proteinExistence type="inferred from homology"/>
<dbReference type="Gene3D" id="2.30.130.10">
    <property type="entry name" value="PUA domain"/>
    <property type="match status" value="1"/>
</dbReference>
<keyword evidence="7" id="KW-0694">RNA-binding</keyword>